<dbReference type="AlphaFoldDB" id="A0A9D4UME4"/>
<proteinExistence type="predicted"/>
<accession>A0A9D4UME4</accession>
<sequence length="158" mass="16923">MLDCGVLGRVETLIMGKPKNKGPGIEEGTEEEEEKGRPAGYPEADTKPEEDERRPQEGGAAGGSGPTPTPPPVPAPRKRGRPRKVVPKVEETTAVLSLQSTVVSTDAESKKQKAESPSAIRNGTPPNEQLNTGSKLAKRAPLRREGSRRKSEPRRAAD</sequence>
<feature type="compositionally biased region" description="Basic residues" evidence="1">
    <location>
        <begin position="76"/>
        <end position="86"/>
    </location>
</feature>
<feature type="compositionally biased region" description="Polar residues" evidence="1">
    <location>
        <begin position="94"/>
        <end position="106"/>
    </location>
</feature>
<gene>
    <name evidence="2" type="ORF">GOP47_0014336</name>
</gene>
<evidence type="ECO:0000256" key="1">
    <source>
        <dbReference type="SAM" id="MobiDB-lite"/>
    </source>
</evidence>
<dbReference type="EMBL" id="JABFUD020000014">
    <property type="protein sequence ID" value="KAI5069993.1"/>
    <property type="molecule type" value="Genomic_DNA"/>
</dbReference>
<comment type="caution">
    <text evidence="2">The sequence shown here is derived from an EMBL/GenBank/DDBJ whole genome shotgun (WGS) entry which is preliminary data.</text>
</comment>
<feature type="region of interest" description="Disordered" evidence="1">
    <location>
        <begin position="1"/>
        <end position="158"/>
    </location>
</feature>
<feature type="compositionally biased region" description="Basic and acidic residues" evidence="1">
    <location>
        <begin position="44"/>
        <end position="56"/>
    </location>
</feature>
<dbReference type="Proteomes" id="UP000886520">
    <property type="component" value="Chromosome 14"/>
</dbReference>
<organism evidence="2 3">
    <name type="scientific">Adiantum capillus-veneris</name>
    <name type="common">Maidenhair fern</name>
    <dbReference type="NCBI Taxonomy" id="13818"/>
    <lineage>
        <taxon>Eukaryota</taxon>
        <taxon>Viridiplantae</taxon>
        <taxon>Streptophyta</taxon>
        <taxon>Embryophyta</taxon>
        <taxon>Tracheophyta</taxon>
        <taxon>Polypodiopsida</taxon>
        <taxon>Polypodiidae</taxon>
        <taxon>Polypodiales</taxon>
        <taxon>Pteridineae</taxon>
        <taxon>Pteridaceae</taxon>
        <taxon>Vittarioideae</taxon>
        <taxon>Adiantum</taxon>
    </lineage>
</organism>
<feature type="compositionally biased region" description="Polar residues" evidence="1">
    <location>
        <begin position="119"/>
        <end position="134"/>
    </location>
</feature>
<keyword evidence="3" id="KW-1185">Reference proteome</keyword>
<evidence type="ECO:0000313" key="2">
    <source>
        <dbReference type="EMBL" id="KAI5069993.1"/>
    </source>
</evidence>
<name>A0A9D4UME4_ADICA</name>
<dbReference type="OrthoDB" id="10510043at2759"/>
<feature type="compositionally biased region" description="Basic and acidic residues" evidence="1">
    <location>
        <begin position="142"/>
        <end position="158"/>
    </location>
</feature>
<reference evidence="2" key="1">
    <citation type="submission" date="2021-01" db="EMBL/GenBank/DDBJ databases">
        <title>Adiantum capillus-veneris genome.</title>
        <authorList>
            <person name="Fang Y."/>
            <person name="Liao Q."/>
        </authorList>
    </citation>
    <scope>NUCLEOTIDE SEQUENCE</scope>
    <source>
        <strain evidence="2">H3</strain>
        <tissue evidence="2">Leaf</tissue>
    </source>
</reference>
<protein>
    <submittedName>
        <fullName evidence="2">Uncharacterized protein</fullName>
    </submittedName>
</protein>
<evidence type="ECO:0000313" key="3">
    <source>
        <dbReference type="Proteomes" id="UP000886520"/>
    </source>
</evidence>